<proteinExistence type="predicted"/>
<reference evidence="2" key="1">
    <citation type="journal article" date="2023" name="Microorganisms">
        <title>Genomic Characterization of Arcobacter butzleri Strains Isolated from Various Sources in Lithuania.</title>
        <authorList>
            <person name="Uljanovas D."/>
            <person name="Golz G."/>
            <person name="Fleischmann S."/>
            <person name="Kudirkiene E."/>
            <person name="Kasetiene N."/>
            <person name="Grineviciene A."/>
            <person name="Tamuleviciene E."/>
            <person name="Aksomaitiene J."/>
            <person name="Alter T."/>
            <person name="Malakauskas M."/>
        </authorList>
    </citation>
    <scope>NUCLEOTIDE SEQUENCE</scope>
    <source>
        <strain evidence="2">H19</strain>
    </source>
</reference>
<name>A0AAP4Q0E9_9BACT</name>
<evidence type="ECO:0000259" key="1">
    <source>
        <dbReference type="Pfam" id="PF13098"/>
    </source>
</evidence>
<dbReference type="SUPFAM" id="SSF52833">
    <property type="entry name" value="Thioredoxin-like"/>
    <property type="match status" value="1"/>
</dbReference>
<sequence length="123" mass="14467">MHFRLILFIFLLVQSLHAKPIIYFILSNDCPICHNLMNDIKSNNNLKALLTNEYQVKIIDTMQNDVPNFLPFEGTVPAIFITNNDKFIGDSLKGYIPSNELMRYLIDIKKYLNENDKRTYYVF</sequence>
<dbReference type="RefSeq" id="WP_175531412.1">
    <property type="nucleotide sequence ID" value="NZ_CABVRU010000007.1"/>
</dbReference>
<feature type="domain" description="Thioredoxin-like fold" evidence="1">
    <location>
        <begin position="17"/>
        <end position="105"/>
    </location>
</feature>
<dbReference type="Gene3D" id="3.40.30.10">
    <property type="entry name" value="Glutaredoxin"/>
    <property type="match status" value="1"/>
</dbReference>
<evidence type="ECO:0000313" key="2">
    <source>
        <dbReference type="EMBL" id="MDN5133091.1"/>
    </source>
</evidence>
<accession>A0AAP4Q0E9</accession>
<dbReference type="InterPro" id="IPR036249">
    <property type="entry name" value="Thioredoxin-like_sf"/>
</dbReference>
<comment type="caution">
    <text evidence="2">The sequence shown here is derived from an EMBL/GenBank/DDBJ whole genome shotgun (WGS) entry which is preliminary data.</text>
</comment>
<dbReference type="AlphaFoldDB" id="A0AAP4Q0E9"/>
<protein>
    <submittedName>
        <fullName evidence="2">Thioredoxin family protein</fullName>
    </submittedName>
</protein>
<reference evidence="2" key="2">
    <citation type="submission" date="2023-01" db="EMBL/GenBank/DDBJ databases">
        <authorList>
            <person name="Uljanovas D."/>
        </authorList>
    </citation>
    <scope>NUCLEOTIDE SEQUENCE</scope>
    <source>
        <strain evidence="2">H19</strain>
    </source>
</reference>
<dbReference type="EMBL" id="JAQJJM010000029">
    <property type="protein sequence ID" value="MDN5133091.1"/>
    <property type="molecule type" value="Genomic_DNA"/>
</dbReference>
<dbReference type="InterPro" id="IPR012336">
    <property type="entry name" value="Thioredoxin-like_fold"/>
</dbReference>
<evidence type="ECO:0000313" key="3">
    <source>
        <dbReference type="Proteomes" id="UP001171508"/>
    </source>
</evidence>
<gene>
    <name evidence="2" type="ORF">PJV92_10195</name>
</gene>
<organism evidence="2 3">
    <name type="scientific">Aliarcobacter butzleri</name>
    <dbReference type="NCBI Taxonomy" id="28197"/>
    <lineage>
        <taxon>Bacteria</taxon>
        <taxon>Pseudomonadati</taxon>
        <taxon>Campylobacterota</taxon>
        <taxon>Epsilonproteobacteria</taxon>
        <taxon>Campylobacterales</taxon>
        <taxon>Arcobacteraceae</taxon>
        <taxon>Aliarcobacter</taxon>
    </lineage>
</organism>
<dbReference type="Pfam" id="PF13098">
    <property type="entry name" value="Thioredoxin_2"/>
    <property type="match status" value="1"/>
</dbReference>
<dbReference type="Proteomes" id="UP001171508">
    <property type="component" value="Unassembled WGS sequence"/>
</dbReference>